<name>A0A4V2NLL4_9GAMM</name>
<evidence type="ECO:0000259" key="1">
    <source>
        <dbReference type="Pfam" id="PF00501"/>
    </source>
</evidence>
<dbReference type="InterPro" id="IPR025110">
    <property type="entry name" value="AMP-bd_C"/>
</dbReference>
<keyword evidence="4" id="KW-1185">Reference proteome</keyword>
<dbReference type="Gene3D" id="3.40.50.12780">
    <property type="entry name" value="N-terminal domain of ligase-like"/>
    <property type="match status" value="1"/>
</dbReference>
<dbReference type="AlphaFoldDB" id="A0A4V2NLL4"/>
<dbReference type="GO" id="GO:0016878">
    <property type="term" value="F:acid-thiol ligase activity"/>
    <property type="evidence" value="ECO:0007669"/>
    <property type="project" value="UniProtKB-ARBA"/>
</dbReference>
<gene>
    <name evidence="3" type="ORF">EZM97_11845</name>
</gene>
<dbReference type="InterPro" id="IPR042099">
    <property type="entry name" value="ANL_N_sf"/>
</dbReference>
<dbReference type="InterPro" id="IPR000873">
    <property type="entry name" value="AMP-dep_synth/lig_dom"/>
</dbReference>
<evidence type="ECO:0000313" key="4">
    <source>
        <dbReference type="Proteomes" id="UP000291822"/>
    </source>
</evidence>
<evidence type="ECO:0000259" key="2">
    <source>
        <dbReference type="Pfam" id="PF13193"/>
    </source>
</evidence>
<dbReference type="Pfam" id="PF00501">
    <property type="entry name" value="AMP-binding"/>
    <property type="match status" value="1"/>
</dbReference>
<dbReference type="InterPro" id="IPR050237">
    <property type="entry name" value="ATP-dep_AMP-bd_enzyme"/>
</dbReference>
<dbReference type="InterPro" id="IPR020845">
    <property type="entry name" value="AMP-binding_CS"/>
</dbReference>
<evidence type="ECO:0000313" key="3">
    <source>
        <dbReference type="EMBL" id="TCI09651.1"/>
    </source>
</evidence>
<feature type="domain" description="AMP-dependent synthetase/ligase" evidence="1">
    <location>
        <begin position="44"/>
        <end position="444"/>
    </location>
</feature>
<dbReference type="PANTHER" id="PTHR43767">
    <property type="entry name" value="LONG-CHAIN-FATTY-ACID--COA LIGASE"/>
    <property type="match status" value="1"/>
</dbReference>
<dbReference type="EMBL" id="SJTG01000002">
    <property type="protein sequence ID" value="TCI09651.1"/>
    <property type="molecule type" value="Genomic_DNA"/>
</dbReference>
<dbReference type="NCBIfam" id="NF005714">
    <property type="entry name" value="PRK07529.1"/>
    <property type="match status" value="1"/>
</dbReference>
<dbReference type="RefSeq" id="WP_131406894.1">
    <property type="nucleotide sequence ID" value="NZ_SJTG01000002.1"/>
</dbReference>
<dbReference type="Proteomes" id="UP000291822">
    <property type="component" value="Unassembled WGS sequence"/>
</dbReference>
<dbReference type="Pfam" id="PF13193">
    <property type="entry name" value="AMP-binding_C"/>
    <property type="match status" value="1"/>
</dbReference>
<dbReference type="PANTHER" id="PTHR43767:SF1">
    <property type="entry name" value="NONRIBOSOMAL PEPTIDE SYNTHASE PES1 (EUROFUNG)-RELATED"/>
    <property type="match status" value="1"/>
</dbReference>
<sequence>MPTDPMADTPQAQNAIATLADIERFERTPWRARVPATTTYDLLREACEHHAGRVALRLLLAGSAEAPTRDLTYRALLQGVHQAANALHACVTSPMAAVTLLLPNLIESHLALWGAQAAAIASPINPMLDATYIARICEETKAEVLVALGPAPGSDIWDKAVQVAERVETVHTVLQVDLGVALGQSVASAPRGRMPARGGVRVLDFHSVLATAVADWLTFDHAFDEDAACAYFHTGGTTGYPKVAVHSHLNEAFMACTMQWIDDREDVVLSGLPLFHVNGALVTGLGAFHRGAQVVLLTPGGYRAPGVLDEFWKIARRFGATTFSAVPTVLSSLLEKPWPEGGVPTLRHVLCGAAALPRQVALDFERITGARLHEGYGLTEGSCVSTVNPPQGQRKLGTVGRRLPYQEIRLFALGADGKPGTELAEPGSPGVIGLRGPNLFPGYLRESDNQGIWIKGGWFNTGDLGRWDDDGYLVLCGRAKDLIIRGGHNIDPLLIEDALTAHPAVALAAAIGQPDQHAGELPVAYVMLRADSQVSVAELLGHARARIPERAAVPVRIEVLPALPLTTVGKVSKPQLRMMAVARVLREALDAEGLDEVQANCLLAGGGGTSVDLTGPEALRSAACALAGRYPVSAQWRRKTA</sequence>
<comment type="caution">
    <text evidence="3">The sequence shown here is derived from an EMBL/GenBank/DDBJ whole genome shotgun (WGS) entry which is preliminary data.</text>
</comment>
<proteinExistence type="predicted"/>
<reference evidence="3 4" key="1">
    <citation type="submission" date="2019-02" db="EMBL/GenBank/DDBJ databases">
        <title>Dyella amyloliquefaciens sp. nov., isolated from forest soil.</title>
        <authorList>
            <person name="Gao Z.-H."/>
            <person name="Qiu L.-H."/>
        </authorList>
    </citation>
    <scope>NUCLEOTIDE SEQUENCE [LARGE SCALE GENOMIC DNA]</scope>
    <source>
        <strain evidence="3 4">KACC 12747</strain>
    </source>
</reference>
<accession>A0A4V2NLL4</accession>
<protein>
    <submittedName>
        <fullName evidence="3">Acyl-CoA synthetase</fullName>
    </submittedName>
</protein>
<feature type="domain" description="AMP-binding enzyme C-terminal" evidence="2">
    <location>
        <begin position="495"/>
        <end position="570"/>
    </location>
</feature>
<dbReference type="PROSITE" id="PS00455">
    <property type="entry name" value="AMP_BINDING"/>
    <property type="match status" value="1"/>
</dbReference>
<organism evidence="3 4">
    <name type="scientific">Dyella soli</name>
    <dbReference type="NCBI Taxonomy" id="522319"/>
    <lineage>
        <taxon>Bacteria</taxon>
        <taxon>Pseudomonadati</taxon>
        <taxon>Pseudomonadota</taxon>
        <taxon>Gammaproteobacteria</taxon>
        <taxon>Lysobacterales</taxon>
        <taxon>Rhodanobacteraceae</taxon>
        <taxon>Dyella</taxon>
    </lineage>
</organism>
<dbReference type="Gene3D" id="3.30.300.30">
    <property type="match status" value="1"/>
</dbReference>
<dbReference type="SUPFAM" id="SSF56801">
    <property type="entry name" value="Acetyl-CoA synthetase-like"/>
    <property type="match status" value="1"/>
</dbReference>
<dbReference type="InterPro" id="IPR045851">
    <property type="entry name" value="AMP-bd_C_sf"/>
</dbReference>